<sequence>MLEIENLLGFYHKFDILKTFDNIDEASRFLLEEEVDAVFIRSDVGDPAHTPDGSFLLSYVTQRKPDLLAVLYSPSQNTAFWSLTVGAVAAFTLPLDPLLFQRSVDRVLYIYDLLQYKRDARARSILVKTRDGYRMLQLSDILFIERRNARSTSSAPTDAR</sequence>
<dbReference type="AlphaFoldDB" id="D1PPN3"/>
<dbReference type="eggNOG" id="COG3279">
    <property type="taxonomic scope" value="Bacteria"/>
</dbReference>
<gene>
    <name evidence="1" type="ORF">SUBVAR_06350</name>
</gene>
<protein>
    <submittedName>
        <fullName evidence="1">Uncharacterized protein</fullName>
    </submittedName>
</protein>
<dbReference type="Proteomes" id="UP000003438">
    <property type="component" value="Unassembled WGS sequence"/>
</dbReference>
<keyword evidence="2" id="KW-1185">Reference proteome</keyword>
<evidence type="ECO:0000313" key="1">
    <source>
        <dbReference type="EMBL" id="EFB75377.1"/>
    </source>
</evidence>
<evidence type="ECO:0000313" key="2">
    <source>
        <dbReference type="Proteomes" id="UP000003438"/>
    </source>
</evidence>
<proteinExistence type="predicted"/>
<dbReference type="EMBL" id="ACBY02000027">
    <property type="protein sequence ID" value="EFB75377.1"/>
    <property type="molecule type" value="Genomic_DNA"/>
</dbReference>
<accession>D1PPN3</accession>
<reference evidence="1" key="1">
    <citation type="submission" date="2009-12" db="EMBL/GenBank/DDBJ databases">
        <authorList>
            <person name="Weinstock G."/>
            <person name="Sodergren E."/>
            <person name="Clifton S."/>
            <person name="Fulton L."/>
            <person name="Fulton B."/>
            <person name="Courtney L."/>
            <person name="Fronick C."/>
            <person name="Harrison M."/>
            <person name="Strong C."/>
            <person name="Farmer C."/>
            <person name="Delahaunty K."/>
            <person name="Markovic C."/>
            <person name="Hall O."/>
            <person name="Minx P."/>
            <person name="Tomlinson C."/>
            <person name="Mitreva M."/>
            <person name="Nelson J."/>
            <person name="Hou S."/>
            <person name="Wollam A."/>
            <person name="Pepin K.H."/>
            <person name="Johnson M."/>
            <person name="Bhonagiri V."/>
            <person name="Nash W.E."/>
            <person name="Warren W."/>
            <person name="Chinwalla A."/>
            <person name="Mardis E.R."/>
            <person name="Wilson R.K."/>
        </authorList>
    </citation>
    <scope>NUCLEOTIDE SEQUENCE [LARGE SCALE GENOMIC DNA]</scope>
    <source>
        <strain evidence="1">DSM 15176</strain>
    </source>
</reference>
<comment type="caution">
    <text evidence="1">The sequence shown here is derived from an EMBL/GenBank/DDBJ whole genome shotgun (WGS) entry which is preliminary data.</text>
</comment>
<dbReference type="STRING" id="411471.SUBVAR_06350"/>
<name>D1PPN3_9FIRM</name>
<dbReference type="HOGENOM" id="CLU_1651253_0_0_9"/>
<organism evidence="1 2">
    <name type="scientific">Subdoligranulum variabile DSM 15176</name>
    <dbReference type="NCBI Taxonomy" id="411471"/>
    <lineage>
        <taxon>Bacteria</taxon>
        <taxon>Bacillati</taxon>
        <taxon>Bacillota</taxon>
        <taxon>Clostridia</taxon>
        <taxon>Eubacteriales</taxon>
        <taxon>Oscillospiraceae</taxon>
        <taxon>Subdoligranulum</taxon>
    </lineage>
</organism>